<protein>
    <recommendedName>
        <fullName evidence="9">Glycosyltransferase RgtA/B/C/D-like domain-containing protein</fullName>
    </recommendedName>
</protein>
<dbReference type="KEGG" id="tcm:HL41_05480"/>
<evidence type="ECO:0000256" key="2">
    <source>
        <dbReference type="ARBA" id="ARBA00022475"/>
    </source>
</evidence>
<evidence type="ECO:0000313" key="11">
    <source>
        <dbReference type="Proteomes" id="UP000028481"/>
    </source>
</evidence>
<reference evidence="10 11" key="1">
    <citation type="journal article" date="2015" name="Genome Announc.">
        <title>Genome Sequence of a Sulfate-Reducing Thermophilic Bacterium, Thermodesulfobacterium commune DSM 2178T (Phylum Thermodesulfobacteria).</title>
        <authorList>
            <person name="Bhatnagar S."/>
            <person name="Badger J.H."/>
            <person name="Madupu R."/>
            <person name="Khouri H.M."/>
            <person name="O'Connor E.M."/>
            <person name="Robb F.T."/>
            <person name="Ward N.L."/>
            <person name="Eisen J.A."/>
        </authorList>
    </citation>
    <scope>NUCLEOTIDE SEQUENCE [LARGE SCALE GENOMIC DNA]</scope>
    <source>
        <strain evidence="10 11">DSM 2178</strain>
    </source>
</reference>
<keyword evidence="6 8" id="KW-1133">Transmembrane helix</keyword>
<feature type="transmembrane region" description="Helical" evidence="8">
    <location>
        <begin position="353"/>
        <end position="371"/>
    </location>
</feature>
<name>A0A075WTA5_9BACT</name>
<feature type="transmembrane region" description="Helical" evidence="8">
    <location>
        <begin position="82"/>
        <end position="105"/>
    </location>
</feature>
<organism evidence="10 11">
    <name type="scientific">Thermodesulfobacterium commune DSM 2178</name>
    <dbReference type="NCBI Taxonomy" id="289377"/>
    <lineage>
        <taxon>Bacteria</taxon>
        <taxon>Pseudomonadati</taxon>
        <taxon>Thermodesulfobacteriota</taxon>
        <taxon>Thermodesulfobacteria</taxon>
        <taxon>Thermodesulfobacteriales</taxon>
        <taxon>Thermodesulfobacteriaceae</taxon>
        <taxon>Thermodesulfobacterium</taxon>
    </lineage>
</organism>
<gene>
    <name evidence="10" type="ORF">HL41_05480</name>
</gene>
<keyword evidence="3" id="KW-0328">Glycosyltransferase</keyword>
<dbReference type="GO" id="GO:0009103">
    <property type="term" value="P:lipopolysaccharide biosynthetic process"/>
    <property type="evidence" value="ECO:0007669"/>
    <property type="project" value="UniProtKB-ARBA"/>
</dbReference>
<feature type="transmembrane region" description="Helical" evidence="8">
    <location>
        <begin position="137"/>
        <end position="157"/>
    </location>
</feature>
<dbReference type="PaxDb" id="289377-HL41_05480"/>
<evidence type="ECO:0000256" key="7">
    <source>
        <dbReference type="ARBA" id="ARBA00023136"/>
    </source>
</evidence>
<evidence type="ECO:0000313" key="10">
    <source>
        <dbReference type="EMBL" id="AIH04245.1"/>
    </source>
</evidence>
<dbReference type="InterPro" id="IPR050297">
    <property type="entry name" value="LipidA_mod_glycosyltrf_83"/>
</dbReference>
<dbReference type="EMBL" id="CP008796">
    <property type="protein sequence ID" value="AIH04245.1"/>
    <property type="molecule type" value="Genomic_DNA"/>
</dbReference>
<feature type="transmembrane region" description="Helical" evidence="8">
    <location>
        <begin position="322"/>
        <end position="341"/>
    </location>
</feature>
<evidence type="ECO:0000256" key="4">
    <source>
        <dbReference type="ARBA" id="ARBA00022679"/>
    </source>
</evidence>
<keyword evidence="2" id="KW-1003">Cell membrane</keyword>
<proteinExistence type="predicted"/>
<evidence type="ECO:0000256" key="3">
    <source>
        <dbReference type="ARBA" id="ARBA00022676"/>
    </source>
</evidence>
<evidence type="ECO:0000256" key="5">
    <source>
        <dbReference type="ARBA" id="ARBA00022692"/>
    </source>
</evidence>
<dbReference type="HOGENOM" id="CLU_595710_0_0_0"/>
<sequence length="459" mass="54818">MNLKTQVFLVLFLTTLSFLVFSFFQPPSSYQELRRAILVKETVKDFKIFQTYNGEPYFTKPPLYTWIASVWSKPFSSNPDNLIFGLRCFSVVCYIILFLLFIKFFNKDWQSAFFSLIMLLANLRFLSFFNRVDIEPLFVLFSFLMFYFSYLYLFVAPKRIYQYLFYVFLTAGVLTRGPLNFFYLPGLLVYGLLTKDKKVFKLLLNPLGWLILLIPSLGWYSYGYVAFGKEIFKEFLDTDVKTRLLDQARDPWYYYFKHLFLNFWFCFIFLFYLIWKQKAYHKEKAKEIWYKLIQNKEVFFLSTVAIIPVFLLSFTGKKFDKYLLWVYPFWAIIFSKIFVENFSMSFLLGLKKFLLGLVLINLIFLGTIAFYNSNQISYQLHVIKKEIIQGRLAFWQKENPVIIFYASSPVKVLTTEEDLSNLLNQGYNIISEEKIPQGILKKNFVDPYKHTVWYVFSQN</sequence>
<feature type="transmembrane region" description="Helical" evidence="8">
    <location>
        <begin position="252"/>
        <end position="275"/>
    </location>
</feature>
<dbReference type="Pfam" id="PF13231">
    <property type="entry name" value="PMT_2"/>
    <property type="match status" value="1"/>
</dbReference>
<dbReference type="eggNOG" id="COG1807">
    <property type="taxonomic scope" value="Bacteria"/>
</dbReference>
<accession>A0A075WTA5</accession>
<dbReference type="PANTHER" id="PTHR33908:SF11">
    <property type="entry name" value="MEMBRANE PROTEIN"/>
    <property type="match status" value="1"/>
</dbReference>
<feature type="transmembrane region" description="Helical" evidence="8">
    <location>
        <begin position="163"/>
        <end position="190"/>
    </location>
</feature>
<dbReference type="OrthoDB" id="9775035at2"/>
<dbReference type="InterPro" id="IPR038731">
    <property type="entry name" value="RgtA/B/C-like"/>
</dbReference>
<evidence type="ECO:0000256" key="8">
    <source>
        <dbReference type="SAM" id="Phobius"/>
    </source>
</evidence>
<dbReference type="PANTHER" id="PTHR33908">
    <property type="entry name" value="MANNOSYLTRANSFERASE YKCB-RELATED"/>
    <property type="match status" value="1"/>
</dbReference>
<evidence type="ECO:0000259" key="9">
    <source>
        <dbReference type="Pfam" id="PF13231"/>
    </source>
</evidence>
<evidence type="ECO:0000256" key="1">
    <source>
        <dbReference type="ARBA" id="ARBA00004651"/>
    </source>
</evidence>
<feature type="transmembrane region" description="Helical" evidence="8">
    <location>
        <begin position="202"/>
        <end position="222"/>
    </location>
</feature>
<feature type="domain" description="Glycosyltransferase RgtA/B/C/D-like" evidence="9">
    <location>
        <begin position="60"/>
        <end position="219"/>
    </location>
</feature>
<dbReference type="GO" id="GO:0005886">
    <property type="term" value="C:plasma membrane"/>
    <property type="evidence" value="ECO:0007669"/>
    <property type="project" value="UniProtKB-SubCell"/>
</dbReference>
<evidence type="ECO:0000256" key="6">
    <source>
        <dbReference type="ARBA" id="ARBA00022989"/>
    </source>
</evidence>
<dbReference type="STRING" id="289377.HL41_05480"/>
<dbReference type="GO" id="GO:0016763">
    <property type="term" value="F:pentosyltransferase activity"/>
    <property type="evidence" value="ECO:0007669"/>
    <property type="project" value="TreeGrafter"/>
</dbReference>
<keyword evidence="11" id="KW-1185">Reference proteome</keyword>
<dbReference type="Proteomes" id="UP000028481">
    <property type="component" value="Chromosome"/>
</dbReference>
<comment type="subcellular location">
    <subcellularLocation>
        <location evidence="1">Cell membrane</location>
        <topology evidence="1">Multi-pass membrane protein</topology>
    </subcellularLocation>
</comment>
<keyword evidence="7 8" id="KW-0472">Membrane</keyword>
<feature type="transmembrane region" description="Helical" evidence="8">
    <location>
        <begin position="111"/>
        <end position="130"/>
    </location>
</feature>
<keyword evidence="5 8" id="KW-0812">Transmembrane</keyword>
<feature type="transmembrane region" description="Helical" evidence="8">
    <location>
        <begin position="6"/>
        <end position="24"/>
    </location>
</feature>
<dbReference type="RefSeq" id="WP_038062814.1">
    <property type="nucleotide sequence ID" value="NZ_CP008796.1"/>
</dbReference>
<dbReference type="AlphaFoldDB" id="A0A075WTA5"/>
<keyword evidence="4" id="KW-0808">Transferase</keyword>
<feature type="transmembrane region" description="Helical" evidence="8">
    <location>
        <begin position="296"/>
        <end position="316"/>
    </location>
</feature>